<dbReference type="GO" id="GO:0047693">
    <property type="term" value="F:ATP diphosphatase activity"/>
    <property type="evidence" value="ECO:0007669"/>
    <property type="project" value="UniProtKB-EC"/>
</dbReference>
<dbReference type="FunFam" id="1.10.287.1080:FF:000003">
    <property type="entry name" value="Nucleoside triphosphate pyrophosphohydrolase"/>
    <property type="match status" value="1"/>
</dbReference>
<comment type="catalytic activity">
    <reaction evidence="1">
        <text>ATP + H2O = AMP + diphosphate + H(+)</text>
        <dbReference type="Rhea" id="RHEA:14245"/>
        <dbReference type="ChEBI" id="CHEBI:15377"/>
        <dbReference type="ChEBI" id="CHEBI:15378"/>
        <dbReference type="ChEBI" id="CHEBI:30616"/>
        <dbReference type="ChEBI" id="CHEBI:33019"/>
        <dbReference type="ChEBI" id="CHEBI:456215"/>
        <dbReference type="EC" id="3.6.1.8"/>
    </reaction>
</comment>
<dbReference type="AlphaFoldDB" id="A0A2N3PZ11"/>
<dbReference type="CDD" id="cd11529">
    <property type="entry name" value="NTP-PPase_MazG_Cterm"/>
    <property type="match status" value="1"/>
</dbReference>
<feature type="domain" description="NTP pyrophosphohydrolase MazG-like" evidence="5">
    <location>
        <begin position="177"/>
        <end position="242"/>
    </location>
</feature>
<dbReference type="NCBIfam" id="NF007113">
    <property type="entry name" value="PRK09562.1"/>
    <property type="match status" value="1"/>
</dbReference>
<name>A0A2N3PZ11_9PROT</name>
<dbReference type="InterPro" id="IPR011551">
    <property type="entry name" value="NTP_PyrPHydrolase_MazG"/>
</dbReference>
<dbReference type="OrthoDB" id="9808939at2"/>
<dbReference type="GO" id="GO:0046047">
    <property type="term" value="P:TTP catabolic process"/>
    <property type="evidence" value="ECO:0007669"/>
    <property type="project" value="TreeGrafter"/>
</dbReference>
<dbReference type="PANTHER" id="PTHR30522">
    <property type="entry name" value="NUCLEOSIDE TRIPHOSPHATE PYROPHOSPHOHYDROLASE"/>
    <property type="match status" value="1"/>
</dbReference>
<sequence length="277" mass="31041">MSSSEHFPHSSQSAIDRLLSIMARLRAPEGGCPWDIAQTFKTIAQHTIEEAYEVVEAIEADDKTALKDELGDLLFQVVFYAQMAREEGSFDFEDVVGAICDKMERRHPHVFADASIADARAQTAQWEAQKARERQRKAGEAPQSALAGVSTALPAQTRALKLQARAGRVGFDWPEAEQVLDKIAEEIGEVRAELGETVDRDRLEDEVGDLLFACVNLARKLEIDPETALRRGNRKFERRFHHIEAELAKRGRTPGESSLAEMEAFWVEAKKLERGEP</sequence>
<dbReference type="GO" id="GO:0046081">
    <property type="term" value="P:dUTP catabolic process"/>
    <property type="evidence" value="ECO:0007669"/>
    <property type="project" value="TreeGrafter"/>
</dbReference>
<proteinExistence type="inferred from homology"/>
<evidence type="ECO:0000259" key="5">
    <source>
        <dbReference type="Pfam" id="PF03819"/>
    </source>
</evidence>
<dbReference type="InterPro" id="IPR048011">
    <property type="entry name" value="NTP-PPase_MazG-like_C"/>
</dbReference>
<dbReference type="GO" id="GO:0046052">
    <property type="term" value="P:UTP catabolic process"/>
    <property type="evidence" value="ECO:0007669"/>
    <property type="project" value="TreeGrafter"/>
</dbReference>
<dbReference type="InterPro" id="IPR048015">
    <property type="entry name" value="NTP-PPase_MazG-like_N"/>
</dbReference>
<dbReference type="GO" id="GO:0006203">
    <property type="term" value="P:dGTP catabolic process"/>
    <property type="evidence" value="ECO:0007669"/>
    <property type="project" value="TreeGrafter"/>
</dbReference>
<accession>A0A2N3PZ11</accession>
<dbReference type="GO" id="GO:0006950">
    <property type="term" value="P:response to stress"/>
    <property type="evidence" value="ECO:0007669"/>
    <property type="project" value="UniProtKB-ARBA"/>
</dbReference>
<dbReference type="EC" id="3.6.1.8" evidence="3"/>
<dbReference type="CDD" id="cd11528">
    <property type="entry name" value="NTP-PPase_MazG_Nterm"/>
    <property type="match status" value="1"/>
</dbReference>
<feature type="domain" description="NTP pyrophosphohydrolase MazG-like" evidence="5">
    <location>
        <begin position="38"/>
        <end position="111"/>
    </location>
</feature>
<evidence type="ECO:0000313" key="7">
    <source>
        <dbReference type="Proteomes" id="UP000233293"/>
    </source>
</evidence>
<dbReference type="RefSeq" id="WP_101249674.1">
    <property type="nucleotide sequence ID" value="NZ_PIUM01000004.1"/>
</dbReference>
<dbReference type="GO" id="GO:0046076">
    <property type="term" value="P:dTTP catabolic process"/>
    <property type="evidence" value="ECO:0007669"/>
    <property type="project" value="TreeGrafter"/>
</dbReference>
<dbReference type="Gene3D" id="1.10.287.1080">
    <property type="entry name" value="MazG-like"/>
    <property type="match status" value="2"/>
</dbReference>
<evidence type="ECO:0000256" key="4">
    <source>
        <dbReference type="ARBA" id="ARBA00074799"/>
    </source>
</evidence>
<dbReference type="NCBIfam" id="TIGR00444">
    <property type="entry name" value="mazG"/>
    <property type="match status" value="1"/>
</dbReference>
<evidence type="ECO:0000256" key="1">
    <source>
        <dbReference type="ARBA" id="ARBA00052141"/>
    </source>
</evidence>
<comment type="similarity">
    <text evidence="2">Belongs to the nucleoside triphosphate pyrophosphohydrolase family.</text>
</comment>
<keyword evidence="7" id="KW-1185">Reference proteome</keyword>
<reference evidence="7" key="1">
    <citation type="submission" date="2017-12" db="EMBL/GenBank/DDBJ databases">
        <title>Draft genome sequence of Telmatospirillum siberiense 26-4b1T, an acidotolerant peatland alphaproteobacterium potentially involved in sulfur cycling.</title>
        <authorList>
            <person name="Hausmann B."/>
            <person name="Pjevac P."/>
            <person name="Schreck K."/>
            <person name="Herbold C.W."/>
            <person name="Daims H."/>
            <person name="Wagner M."/>
            <person name="Pester M."/>
            <person name="Loy A."/>
        </authorList>
    </citation>
    <scope>NUCLEOTIDE SEQUENCE [LARGE SCALE GENOMIC DNA]</scope>
    <source>
        <strain evidence="7">26-4b1</strain>
    </source>
</reference>
<comment type="caution">
    <text evidence="6">The sequence shown here is derived from an EMBL/GenBank/DDBJ whole genome shotgun (WGS) entry which is preliminary data.</text>
</comment>
<dbReference type="SUPFAM" id="SSF101386">
    <property type="entry name" value="all-alpha NTP pyrophosphatases"/>
    <property type="match status" value="2"/>
</dbReference>
<keyword evidence="6" id="KW-0378">Hydrolase</keyword>
<dbReference type="InterPro" id="IPR004518">
    <property type="entry name" value="MazG-like_dom"/>
</dbReference>
<dbReference type="Proteomes" id="UP000233293">
    <property type="component" value="Unassembled WGS sequence"/>
</dbReference>
<dbReference type="PANTHER" id="PTHR30522:SF0">
    <property type="entry name" value="NUCLEOSIDE TRIPHOSPHATE PYROPHOSPHOHYDROLASE"/>
    <property type="match status" value="1"/>
</dbReference>
<dbReference type="Pfam" id="PF03819">
    <property type="entry name" value="MazG"/>
    <property type="match status" value="2"/>
</dbReference>
<protein>
    <recommendedName>
        <fullName evidence="4">Nucleoside triphosphate pyrophosphohydrolase</fullName>
        <ecNumber evidence="3">3.6.1.8</ecNumber>
    </recommendedName>
</protein>
<evidence type="ECO:0000313" key="6">
    <source>
        <dbReference type="EMBL" id="PKU25619.1"/>
    </source>
</evidence>
<dbReference type="GO" id="GO:0046061">
    <property type="term" value="P:dATP catabolic process"/>
    <property type="evidence" value="ECO:0007669"/>
    <property type="project" value="TreeGrafter"/>
</dbReference>
<dbReference type="EMBL" id="PIUM01000004">
    <property type="protein sequence ID" value="PKU25619.1"/>
    <property type="molecule type" value="Genomic_DNA"/>
</dbReference>
<organism evidence="6 7">
    <name type="scientific">Telmatospirillum siberiense</name>
    <dbReference type="NCBI Taxonomy" id="382514"/>
    <lineage>
        <taxon>Bacteria</taxon>
        <taxon>Pseudomonadati</taxon>
        <taxon>Pseudomonadota</taxon>
        <taxon>Alphaproteobacteria</taxon>
        <taxon>Rhodospirillales</taxon>
        <taxon>Rhodospirillaceae</taxon>
        <taxon>Telmatospirillum</taxon>
    </lineage>
</organism>
<evidence type="ECO:0000256" key="2">
    <source>
        <dbReference type="ARBA" id="ARBA00061115"/>
    </source>
</evidence>
<dbReference type="FunFam" id="1.10.287.1080:FF:000001">
    <property type="entry name" value="Nucleoside triphosphate pyrophosphohydrolase"/>
    <property type="match status" value="1"/>
</dbReference>
<gene>
    <name evidence="6" type="ORF">CWS72_06055</name>
</gene>
<evidence type="ECO:0000256" key="3">
    <source>
        <dbReference type="ARBA" id="ARBA00066372"/>
    </source>
</evidence>